<dbReference type="Gene3D" id="1.25.40.20">
    <property type="entry name" value="Ankyrin repeat-containing domain"/>
    <property type="match status" value="1"/>
</dbReference>
<gene>
    <name evidence="1" type="ORF">CDV31_000852</name>
</gene>
<keyword evidence="2" id="KW-1185">Reference proteome</keyword>
<reference evidence="1 2" key="1">
    <citation type="submission" date="2017-06" db="EMBL/GenBank/DDBJ databases">
        <title>Cmopartive genomic analysis of Ambrosia Fusariam Clade fungi.</title>
        <authorList>
            <person name="Stajich J.E."/>
            <person name="Carrillo J."/>
            <person name="Kijimoto T."/>
            <person name="Eskalen A."/>
            <person name="O'Donnell K."/>
            <person name="Kasson M."/>
        </authorList>
    </citation>
    <scope>NUCLEOTIDE SEQUENCE [LARGE SCALE GENOMIC DNA]</scope>
    <source>
        <strain evidence="1 2">NRRL 20438</strain>
    </source>
</reference>
<dbReference type="Proteomes" id="UP000288429">
    <property type="component" value="Unassembled WGS sequence"/>
</dbReference>
<evidence type="ECO:0008006" key="3">
    <source>
        <dbReference type="Google" id="ProtNLM"/>
    </source>
</evidence>
<dbReference type="EMBL" id="NIZV01000006">
    <property type="protein sequence ID" value="RSM20357.1"/>
    <property type="molecule type" value="Genomic_DNA"/>
</dbReference>
<protein>
    <recommendedName>
        <fullName evidence="3">Fungal N-terminal domain-containing protein</fullName>
    </recommendedName>
</protein>
<dbReference type="SUPFAM" id="SSF48403">
    <property type="entry name" value="Ankyrin repeat"/>
    <property type="match status" value="1"/>
</dbReference>
<name>A0A428V1K3_9HYPO</name>
<sequence length="993" mass="112702">MAEVLGIVAGATQLLDLSTRVLVASSSLYGKLKNIPNEIETLKKNTELFIDLLWMISSDFDGPINSHVHSLHVTHRITSILHDARKESEELALLLEGLSSNNSSSARRKWSAVVSATKEKDIAERCRRIESFKSTLQLWYQHQSNARLRRVEHQLSQVTVSQEAAHTSMSLLAHQARRTSTVIDSNRAISKRLDSHEDPCPSLDNRLGHHRRRPRRNAGLCTCCPSGSSSYLSIYGLQLFYSQEISHLPNCPHRDGSISWSCGVRTLSPRIQMMVGIQLGGWTLSMVGGLSPHNIVDRKKSPAFIALREARMNLLSWRQDLTTKREYRLALSSAETNRQKEVKAVFNTLLQKLREAFESGTASPSDYTADNSHALHNFVILAAVFVDLHEHLSSVLNDTVELLVAGNADISHGDPVNNPLYCMFAVWLDTMRIKNNKLDRILINHGCITSQSVVEKSRDPRFVAMFRKNPSLLEGHDQYLAHAAAIQRSETELGRLLRQNKIDLWTKTPSILSLAVGWTTGLQILLDAGANPNDAILTAIYEDHLPSIELLVDNDCSLFDLDVWNYSWYGDALSFATSLLASSDVVCLLVQKLVERRLQLLQLATKELPETCLKRLGHHKQHHVQPSPDYNAPEVFGQLEAHKVPVPMALWPGSLTNLCHHPGMTGALAERLYDAGFRRIDEPDEYGRSPLMKSILYFSPELSMPLARWYLRKGCQLPRSLAYVNFLDQAKRFRELLPTIVCITKDSKLCGLLRIFQKLHPEGVEQRDNCSCWCSTSGCTPVGIILRTRPPPWKSRIFIDRQRWLFSLARYSCLGLSLEKDTFADICRLEVFDRLGMAHTCSRYHYQCDGYDYYSGNDSSDDNNSEQGEVQEEDRHLKKALDSYLELYLCLLYTYADRFEAFWIAWWIALEYFFPFETSSGEHCYPPLNLGIVCDPQSYDEARSHDSYEPNVKAITAFLADCIPQLSSEARAKFFGQFQPTEYELRKLSYWGI</sequence>
<proteinExistence type="predicted"/>
<dbReference type="InterPro" id="IPR036770">
    <property type="entry name" value="Ankyrin_rpt-contain_sf"/>
</dbReference>
<accession>A0A428V1K3</accession>
<evidence type="ECO:0000313" key="1">
    <source>
        <dbReference type="EMBL" id="RSM20357.1"/>
    </source>
</evidence>
<comment type="caution">
    <text evidence="1">The sequence shown here is derived from an EMBL/GenBank/DDBJ whole genome shotgun (WGS) entry which is preliminary data.</text>
</comment>
<evidence type="ECO:0000313" key="2">
    <source>
        <dbReference type="Proteomes" id="UP000288429"/>
    </source>
</evidence>
<dbReference type="AlphaFoldDB" id="A0A428V1K3"/>
<organism evidence="1 2">
    <name type="scientific">Fusarium ambrosium</name>
    <dbReference type="NCBI Taxonomy" id="131363"/>
    <lineage>
        <taxon>Eukaryota</taxon>
        <taxon>Fungi</taxon>
        <taxon>Dikarya</taxon>
        <taxon>Ascomycota</taxon>
        <taxon>Pezizomycotina</taxon>
        <taxon>Sordariomycetes</taxon>
        <taxon>Hypocreomycetidae</taxon>
        <taxon>Hypocreales</taxon>
        <taxon>Nectriaceae</taxon>
        <taxon>Fusarium</taxon>
        <taxon>Fusarium solani species complex</taxon>
    </lineage>
</organism>